<feature type="compositionally biased region" description="Pro residues" evidence="2">
    <location>
        <begin position="325"/>
        <end position="337"/>
    </location>
</feature>
<dbReference type="AlphaFoldDB" id="A0AAN6IQZ9"/>
<feature type="compositionally biased region" description="Polar residues" evidence="2">
    <location>
        <begin position="340"/>
        <end position="363"/>
    </location>
</feature>
<feature type="compositionally biased region" description="Low complexity" evidence="2">
    <location>
        <begin position="366"/>
        <end position="375"/>
    </location>
</feature>
<accession>A0AAN6IQZ9</accession>
<feature type="coiled-coil region" evidence="1">
    <location>
        <begin position="892"/>
        <end position="945"/>
    </location>
</feature>
<keyword evidence="1" id="KW-0175">Coiled coil</keyword>
<proteinExistence type="predicted"/>
<gene>
    <name evidence="3" type="ORF">HRR80_008782</name>
</gene>
<dbReference type="EMBL" id="JAJGCB010000027">
    <property type="protein sequence ID" value="KAJ8987223.1"/>
    <property type="molecule type" value="Genomic_DNA"/>
</dbReference>
<feature type="compositionally biased region" description="Polar residues" evidence="2">
    <location>
        <begin position="546"/>
        <end position="557"/>
    </location>
</feature>
<evidence type="ECO:0000256" key="2">
    <source>
        <dbReference type="SAM" id="MobiDB-lite"/>
    </source>
</evidence>
<feature type="region of interest" description="Disordered" evidence="2">
    <location>
        <begin position="696"/>
        <end position="723"/>
    </location>
</feature>
<feature type="compositionally biased region" description="Low complexity" evidence="2">
    <location>
        <begin position="1"/>
        <end position="17"/>
    </location>
</feature>
<protein>
    <submittedName>
        <fullName evidence="3">Uncharacterized protein</fullName>
    </submittedName>
</protein>
<feature type="compositionally biased region" description="Polar residues" evidence="2">
    <location>
        <begin position="295"/>
        <end position="321"/>
    </location>
</feature>
<evidence type="ECO:0000256" key="1">
    <source>
        <dbReference type="SAM" id="Coils"/>
    </source>
</evidence>
<feature type="region of interest" description="Disordered" evidence="2">
    <location>
        <begin position="193"/>
        <end position="248"/>
    </location>
</feature>
<feature type="compositionally biased region" description="Polar residues" evidence="2">
    <location>
        <begin position="193"/>
        <end position="213"/>
    </location>
</feature>
<feature type="region of interest" description="Disordered" evidence="2">
    <location>
        <begin position="1"/>
        <end position="90"/>
    </location>
</feature>
<organism evidence="3 4">
    <name type="scientific">Exophiala dermatitidis</name>
    <name type="common">Black yeast-like fungus</name>
    <name type="synonym">Wangiella dermatitidis</name>
    <dbReference type="NCBI Taxonomy" id="5970"/>
    <lineage>
        <taxon>Eukaryota</taxon>
        <taxon>Fungi</taxon>
        <taxon>Dikarya</taxon>
        <taxon>Ascomycota</taxon>
        <taxon>Pezizomycotina</taxon>
        <taxon>Eurotiomycetes</taxon>
        <taxon>Chaetothyriomycetidae</taxon>
        <taxon>Chaetothyriales</taxon>
        <taxon>Herpotrichiellaceae</taxon>
        <taxon>Exophiala</taxon>
    </lineage>
</organism>
<dbReference type="Proteomes" id="UP001161757">
    <property type="component" value="Unassembled WGS sequence"/>
</dbReference>
<reference evidence="3" key="1">
    <citation type="submission" date="2023-01" db="EMBL/GenBank/DDBJ databases">
        <title>Exophiala dermititidis isolated from Cystic Fibrosis Patient.</title>
        <authorList>
            <person name="Kurbessoian T."/>
            <person name="Crocker A."/>
            <person name="Murante D."/>
            <person name="Hogan D.A."/>
            <person name="Stajich J.E."/>
        </authorList>
    </citation>
    <scope>NUCLEOTIDE SEQUENCE</scope>
    <source>
        <strain evidence="3">Ex8</strain>
    </source>
</reference>
<feature type="compositionally biased region" description="Low complexity" evidence="2">
    <location>
        <begin position="39"/>
        <end position="48"/>
    </location>
</feature>
<evidence type="ECO:0000313" key="4">
    <source>
        <dbReference type="Proteomes" id="UP001161757"/>
    </source>
</evidence>
<evidence type="ECO:0000313" key="3">
    <source>
        <dbReference type="EMBL" id="KAJ8987223.1"/>
    </source>
</evidence>
<feature type="region of interest" description="Disordered" evidence="2">
    <location>
        <begin position="277"/>
        <end position="395"/>
    </location>
</feature>
<feature type="region of interest" description="Disordered" evidence="2">
    <location>
        <begin position="744"/>
        <end position="774"/>
    </location>
</feature>
<comment type="caution">
    <text evidence="3">The sequence shown here is derived from an EMBL/GenBank/DDBJ whole genome shotgun (WGS) entry which is preliminary data.</text>
</comment>
<feature type="compositionally biased region" description="Polar residues" evidence="2">
    <location>
        <begin position="510"/>
        <end position="531"/>
    </location>
</feature>
<name>A0AAN6IQZ9_EXODE</name>
<sequence>MDMRSASSSDQAQSSSRHSIAYLPPPPPPRRIQRDGQFSSSPVRHGGVPVPPPLMISATPARGLGVQTPRSATSLYGPYSPSYSPSPGPSPRNVLPMSARAAGNYGAPYDPREWFGGSRQELLVADGPDYGLRAEDGLSNPPPPYTAPSTQTSIICTCAGPGISPTISNFVDGDNSRISTPTSTAGVVPPFNNPSASMSGNDQLATGTGSAANFRQPPRSSKLETRMARARVTSQLIESRRDSSQGVTRPLSMANLSIDTAAAQQLLAPVAPGIMQDHTGLFPGPPAARRAASTGAIQSQGESSQSQDATRPELSSRQVSWQPGMPLPGPPPGPPPSSSRSQSATGARNLPQVQSTGSSSRPNSYRVPLRPSVLSPLPPTPANWSEDASERPSGRVPMSLHIETKNLDRPVSLPVGLNRSTALRVTSARGLLERRKQRRSLYEAQAAESSDLTAETDPWEETMSPAGIINDHSPTPESAGAVSAISDSGRRDVRRRSRSINPEQRFGETDQFSLSTFGRSAPLSTATNSGNGPPRASSKALPTPPLSQKNPASAHSIIPSNASSISELGRGEVDSFIAEASRRHHEFLLLERQATSDLERLQLFTEFVLEEARIRRQRYPAPFVEGSFDVEEVRKLLFDDDVDVGTIDAKRESSQSRQQRNEMPASPHPDALWWKDYRPALSPIASMSNDELSSRGRTASRWWQSQTGSEGDGDAKKMKRTKRESKYMGLATLSVQEVLSEAPTPRDFNDTYQADDTYPEEKGNPEALGIYDDDNAPVSTSKRSSFNPYASPLLDISRFITLPPPYPRHYPAINNGHPRLSTYRNAVRTLSDLSELQSRRGRHNVAVEALRAEHVRKAKERQQSFQVHVQAQIKEGSISYAEAAEAEQALRMEDHKCEKECLQAESDTLQDVLINPMHEMLNDRLAQLNTRINELTEELVEEMHAQNVDRPQQEGDAMPEILEYLTQLKWLIETREHMHREIFDLLSERNEKYKAIVLLPYRQANNLDKIRDTEGFFAEDRLERRKEFFAAAAVRYEKFVELVAENVAREVELQSSAFWDIAPGLAELVQRLPDEAEQLGAIKIPESEYAENPSYREFPQQYLYSLLQHAEKSTYQFIESQISLHCLLHEVKGALIGARYRAAEATKARSTGDEKHSGSLLDATGRWRDEQDATATAELKQQVTMIEEQWAEALGSALQAKKAQVKACLESVGGWDEALQVEG</sequence>
<feature type="region of interest" description="Disordered" evidence="2">
    <location>
        <begin position="650"/>
        <end position="671"/>
    </location>
</feature>
<feature type="region of interest" description="Disordered" evidence="2">
    <location>
        <begin position="441"/>
        <end position="557"/>
    </location>
</feature>
<feature type="compositionally biased region" description="Polar residues" evidence="2">
    <location>
        <begin position="696"/>
        <end position="709"/>
    </location>
</feature>